<evidence type="ECO:0000313" key="6">
    <source>
        <dbReference type="Proteomes" id="UP000004578"/>
    </source>
</evidence>
<dbReference type="GO" id="GO:0016020">
    <property type="term" value="C:membrane"/>
    <property type="evidence" value="ECO:0007669"/>
    <property type="project" value="GOC"/>
</dbReference>
<gene>
    <name evidence="5" type="ORF">HMPREF1317_1826</name>
</gene>
<dbReference type="GO" id="GO:0004582">
    <property type="term" value="F:dolichyl-phosphate beta-D-mannosyltransferase activity"/>
    <property type="evidence" value="ECO:0007669"/>
    <property type="project" value="InterPro"/>
</dbReference>
<comment type="caution">
    <text evidence="5">The sequence shown here is derived from an EMBL/GenBank/DDBJ whole genome shotgun (WGS) entry which is preliminary data.</text>
</comment>
<dbReference type="RefSeq" id="WP_005868021.1">
    <property type="nucleotide sequence ID" value="NZ_AKFS01000052.1"/>
</dbReference>
<reference evidence="5 6" key="1">
    <citation type="submission" date="2012-05" db="EMBL/GenBank/DDBJ databases">
        <authorList>
            <person name="Harkins D.M."/>
            <person name="Madupu R."/>
            <person name="Durkin A.S."/>
            <person name="Torralba M."/>
            <person name="Methe B."/>
            <person name="Sutton G.G."/>
            <person name="Nelson K.E."/>
        </authorList>
    </citation>
    <scope>NUCLEOTIDE SEQUENCE [LARGE SCALE GENOMIC DNA]</scope>
    <source>
        <strain evidence="5 6">F0490</strain>
    </source>
</reference>
<organism evidence="5 6">
    <name type="scientific">Schaalia georgiae F0490</name>
    <dbReference type="NCBI Taxonomy" id="1125717"/>
    <lineage>
        <taxon>Bacteria</taxon>
        <taxon>Bacillati</taxon>
        <taxon>Actinomycetota</taxon>
        <taxon>Actinomycetes</taxon>
        <taxon>Actinomycetales</taxon>
        <taxon>Actinomycetaceae</taxon>
        <taxon>Schaalia</taxon>
    </lineage>
</organism>
<dbReference type="FunFam" id="3.90.550.10:FF:000122">
    <property type="entry name" value="Dolichol-phosphate mannosyltransferase subunit 1"/>
    <property type="match status" value="1"/>
</dbReference>
<evidence type="ECO:0000256" key="1">
    <source>
        <dbReference type="ARBA" id="ARBA00006739"/>
    </source>
</evidence>
<protein>
    <submittedName>
        <fullName evidence="5">Glycosyltransferase, group 2 family protein</fullName>
    </submittedName>
</protein>
<evidence type="ECO:0000256" key="3">
    <source>
        <dbReference type="ARBA" id="ARBA00022679"/>
    </source>
</evidence>
<feature type="domain" description="Glycosyltransferase 2-like" evidence="4">
    <location>
        <begin position="24"/>
        <end position="189"/>
    </location>
</feature>
<name>J1HPU5_9ACTO</name>
<dbReference type="PANTHER" id="PTHR43398:SF1">
    <property type="entry name" value="DOLICHOL-PHOSPHATE MANNOSYLTRANSFERASE SUBUNIT 1"/>
    <property type="match status" value="1"/>
</dbReference>
<sequence>MIEPMSHSSSPRRAPGNDGSGLVIVIPTFNERQTLPVVVERVWAALPAAHLLIVDDSSPDGTGEWADSLAQGDGRIHCLHRPSKSGLATAYVEGMGWALQRGYDFVAQMDADGSHRPEDLTKLVARMGGPDRPDLVIGSRWVRGGRVNGWSRKRVLLSKAGNRYVRFCLGTPVRDATAGMRLHRASFLRDSGVLAEVSTTGFGFQVEMTQVEGARGARIVEAPITFDERMSGESKLSGAIFVEELVMVTKGGLGRLAGAARRLVGR</sequence>
<keyword evidence="2" id="KW-0328">Glycosyltransferase</keyword>
<dbReference type="CDD" id="cd06442">
    <property type="entry name" value="DPM1_like"/>
    <property type="match status" value="1"/>
</dbReference>
<comment type="similarity">
    <text evidence="1">Belongs to the glycosyltransferase 2 family.</text>
</comment>
<dbReference type="EMBL" id="AKFS01000052">
    <property type="protein sequence ID" value="EJF48075.1"/>
    <property type="molecule type" value="Genomic_DNA"/>
</dbReference>
<dbReference type="Gene3D" id="3.90.550.10">
    <property type="entry name" value="Spore Coat Polysaccharide Biosynthesis Protein SpsA, Chain A"/>
    <property type="match status" value="1"/>
</dbReference>
<dbReference type="SUPFAM" id="SSF53448">
    <property type="entry name" value="Nucleotide-diphospho-sugar transferases"/>
    <property type="match status" value="1"/>
</dbReference>
<dbReference type="InterPro" id="IPR029044">
    <property type="entry name" value="Nucleotide-diphossugar_trans"/>
</dbReference>
<dbReference type="GO" id="GO:0009247">
    <property type="term" value="P:glycolipid biosynthetic process"/>
    <property type="evidence" value="ECO:0007669"/>
    <property type="project" value="TreeGrafter"/>
</dbReference>
<dbReference type="Pfam" id="PF00535">
    <property type="entry name" value="Glycos_transf_2"/>
    <property type="match status" value="1"/>
</dbReference>
<keyword evidence="6" id="KW-1185">Reference proteome</keyword>
<dbReference type="PANTHER" id="PTHR43398">
    <property type="entry name" value="DOLICHOL-PHOSPHATE MANNOSYLTRANSFERASE SUBUNIT 1"/>
    <property type="match status" value="1"/>
</dbReference>
<dbReference type="InterPro" id="IPR039528">
    <property type="entry name" value="DPM1-like"/>
</dbReference>
<dbReference type="PATRIC" id="fig|1125717.3.peg.312"/>
<keyword evidence="3 5" id="KW-0808">Transferase</keyword>
<dbReference type="Proteomes" id="UP000004578">
    <property type="component" value="Unassembled WGS sequence"/>
</dbReference>
<evidence type="ECO:0000256" key="2">
    <source>
        <dbReference type="ARBA" id="ARBA00022676"/>
    </source>
</evidence>
<proteinExistence type="inferred from homology"/>
<dbReference type="InterPro" id="IPR001173">
    <property type="entry name" value="Glyco_trans_2-like"/>
</dbReference>
<dbReference type="AlphaFoldDB" id="J1HPU5"/>
<evidence type="ECO:0000313" key="5">
    <source>
        <dbReference type="EMBL" id="EJF48075.1"/>
    </source>
</evidence>
<accession>J1HPU5</accession>
<evidence type="ECO:0000259" key="4">
    <source>
        <dbReference type="Pfam" id="PF00535"/>
    </source>
</evidence>